<name>A0A1H2K578_9BACT</name>
<dbReference type="RefSeq" id="WP_092238426.1">
    <property type="nucleotide sequence ID" value="NZ_FNLL01000021.1"/>
</dbReference>
<dbReference type="EMBL" id="FNLL01000021">
    <property type="protein sequence ID" value="SDU63850.1"/>
    <property type="molecule type" value="Genomic_DNA"/>
</dbReference>
<protein>
    <submittedName>
        <fullName evidence="1">Uncharacterized protein</fullName>
    </submittedName>
</protein>
<dbReference type="AlphaFoldDB" id="A0A1H2K578"/>
<keyword evidence="2" id="KW-1185">Reference proteome</keyword>
<gene>
    <name evidence="1" type="ORF">SAMN04487931_12111</name>
</gene>
<dbReference type="Proteomes" id="UP000199608">
    <property type="component" value="Unassembled WGS sequence"/>
</dbReference>
<reference evidence="2" key="1">
    <citation type="submission" date="2016-10" db="EMBL/GenBank/DDBJ databases">
        <authorList>
            <person name="Varghese N."/>
            <person name="Submissions S."/>
        </authorList>
    </citation>
    <scope>NUCLEOTIDE SEQUENCE [LARGE SCALE GENOMIC DNA]</scope>
    <source>
        <strain evidence="2">DSM 3384</strain>
    </source>
</reference>
<evidence type="ECO:0000313" key="2">
    <source>
        <dbReference type="Proteomes" id="UP000199608"/>
    </source>
</evidence>
<proteinExistence type="predicted"/>
<accession>A0A1H2K578</accession>
<evidence type="ECO:0000313" key="1">
    <source>
        <dbReference type="EMBL" id="SDU63850.1"/>
    </source>
</evidence>
<organism evidence="1 2">
    <name type="scientific">Desulfobacula phenolica</name>
    <dbReference type="NCBI Taxonomy" id="90732"/>
    <lineage>
        <taxon>Bacteria</taxon>
        <taxon>Pseudomonadati</taxon>
        <taxon>Thermodesulfobacteriota</taxon>
        <taxon>Desulfobacteria</taxon>
        <taxon>Desulfobacterales</taxon>
        <taxon>Desulfobacteraceae</taxon>
        <taxon>Desulfobacula</taxon>
    </lineage>
</organism>
<sequence length="384" mass="44696">MSEYQYYEFMAIDRPLTLEETKALRALSTRAQITPVSFINEYNWGDFKGDPDKLMQRYFDAHVYVANWMTAIFMVRVPIETLSRKIAKAMEINYILDFKATKTHWIITWRLEESENYDRFGMEDGRGWMARLAPLRDELLRGDIRSLYIGWLASVTGEMIDDHKKEPLSVSGLGSLTSSQQALSEFLEVDPDLLKGAGINSPAVQAEEISESEVEDWIDCLPKSEVNTFIKQLLQGKGHQAERKLKNWFATWRINLQGDKPQTPRRTLGELLKNAKKAEKIRLDLESLEQMQQEIKRRKEREVYLKNISKDFPKIWKSVQQIVKRGSGLAYDEACRSILDISEAYSLIGNSRSFRQELNKFMTSHMRRRALIQRLAKVGIWEEK</sequence>